<feature type="domain" description="Protein kinase" evidence="1">
    <location>
        <begin position="250"/>
        <end position="521"/>
    </location>
</feature>
<dbReference type="PROSITE" id="PS00109">
    <property type="entry name" value="PROTEIN_KINASE_TYR"/>
    <property type="match status" value="1"/>
</dbReference>
<dbReference type="InterPro" id="IPR000719">
    <property type="entry name" value="Prot_kinase_dom"/>
</dbReference>
<dbReference type="InterPro" id="IPR001245">
    <property type="entry name" value="Ser-Thr/Tyr_kinase_cat_dom"/>
</dbReference>
<dbReference type="PANTHER" id="PTHR44329:SF214">
    <property type="entry name" value="PROTEIN KINASE DOMAIN-CONTAINING PROTEIN"/>
    <property type="match status" value="1"/>
</dbReference>
<name>A0A8H8CFQ8_PSICU</name>
<dbReference type="GO" id="GO:0004674">
    <property type="term" value="F:protein serine/threonine kinase activity"/>
    <property type="evidence" value="ECO:0007669"/>
    <property type="project" value="TreeGrafter"/>
</dbReference>
<evidence type="ECO:0000259" key="1">
    <source>
        <dbReference type="PROSITE" id="PS50011"/>
    </source>
</evidence>
<dbReference type="PANTHER" id="PTHR44329">
    <property type="entry name" value="SERINE/THREONINE-PROTEIN KINASE TNNI3K-RELATED"/>
    <property type="match status" value="1"/>
</dbReference>
<dbReference type="SUPFAM" id="SSF56112">
    <property type="entry name" value="Protein kinase-like (PK-like)"/>
    <property type="match status" value="1"/>
</dbReference>
<dbReference type="InterPro" id="IPR051681">
    <property type="entry name" value="Ser/Thr_Kinases-Pseudokinases"/>
</dbReference>
<dbReference type="Gene3D" id="1.20.58.80">
    <property type="entry name" value="Phosphotransferase system, lactose/cellobiose-type IIA subunit"/>
    <property type="match status" value="1"/>
</dbReference>
<dbReference type="EMBL" id="JAFIQS010000013">
    <property type="protein sequence ID" value="KAG5163911.1"/>
    <property type="molecule type" value="Genomic_DNA"/>
</dbReference>
<reference evidence="2" key="1">
    <citation type="submission" date="2021-02" db="EMBL/GenBank/DDBJ databases">
        <title>Psilocybe cubensis genome.</title>
        <authorList>
            <person name="Mckernan K.J."/>
            <person name="Crawford S."/>
            <person name="Trippe A."/>
            <person name="Kane L.T."/>
            <person name="Mclaughlin S."/>
        </authorList>
    </citation>
    <scope>NUCLEOTIDE SEQUENCE [LARGE SCALE GENOMIC DNA]</scope>
    <source>
        <strain evidence="2">MGC-MH-2018</strain>
    </source>
</reference>
<sequence length="553" mass="62197">MTTEMIPRTPTVTSQDALGQQYELRMPAYNSNATYNEPSSLESLLKRVSDSEWDHNMSLKRYLGIVRQLEADAEESASNGDLESAFVRYAQAAKLVLEEIPGHRQYYTTMNQQQRHNLALNGQRFLDALAVLKSKLFAPRPKNQMMLKTVDPEELEFSLDQNTGLSLHGLSDVLQNSQMPPVETSAAVYHISEKEDNVATWTTSATTGVETKWAVPEHIHRSRMPGPAQTSFSNTFFNAKTEDLTGLVKRDSEYPSNGGGYADVYIGKLTRKGRSIKVAIKVIRSHTYTASNQWKIDKRLRREIRLWALLRHPNVVPLLGTTTGFGPYLAMVCPWMEHGNLSQYLNKKVLELTLRKRLQILADVIEGLAYLHSQSVIHGDLTTGNILMDEDRAHLSDFGLSNAMAEVRHNSFISSTVGGSPRWAAPELLHFGLAVPDVTKYCDIYSLGGVMLQTITGRIPYENILLDVQVLMEVMKGRTPARPPEALLSDELWNLILSCWTKEPAARPEIGQLREYLHVIRYECSEEELSANIVFPEKLLPGQDDDMMIGEAH</sequence>
<dbReference type="PROSITE" id="PS50011">
    <property type="entry name" value="PROTEIN_KINASE_DOM"/>
    <property type="match status" value="1"/>
</dbReference>
<dbReference type="InterPro" id="IPR011009">
    <property type="entry name" value="Kinase-like_dom_sf"/>
</dbReference>
<proteinExistence type="predicted"/>
<dbReference type="GO" id="GO:0005524">
    <property type="term" value="F:ATP binding"/>
    <property type="evidence" value="ECO:0007669"/>
    <property type="project" value="InterPro"/>
</dbReference>
<dbReference type="AlphaFoldDB" id="A0A8H8CFQ8"/>
<accession>A0A8H8CFQ8</accession>
<gene>
    <name evidence="2" type="ORF">JR316_011104</name>
</gene>
<dbReference type="Pfam" id="PF07714">
    <property type="entry name" value="PK_Tyr_Ser-Thr"/>
    <property type="match status" value="1"/>
</dbReference>
<evidence type="ECO:0000313" key="2">
    <source>
        <dbReference type="EMBL" id="KAG5163911.1"/>
    </source>
</evidence>
<dbReference type="InterPro" id="IPR015063">
    <property type="entry name" value="USP8_dimer"/>
</dbReference>
<dbReference type="Pfam" id="PF08969">
    <property type="entry name" value="USP8_dimer"/>
    <property type="match status" value="1"/>
</dbReference>
<dbReference type="InterPro" id="IPR008266">
    <property type="entry name" value="Tyr_kinase_AS"/>
</dbReference>
<comment type="caution">
    <text evidence="2">The sequence shown here is derived from an EMBL/GenBank/DDBJ whole genome shotgun (WGS) entry which is preliminary data.</text>
</comment>
<protein>
    <recommendedName>
        <fullName evidence="1">Protein kinase domain-containing protein</fullName>
    </recommendedName>
</protein>
<organism evidence="2">
    <name type="scientific">Psilocybe cubensis</name>
    <name type="common">Psychedelic mushroom</name>
    <name type="synonym">Stropharia cubensis</name>
    <dbReference type="NCBI Taxonomy" id="181762"/>
    <lineage>
        <taxon>Eukaryota</taxon>
        <taxon>Fungi</taxon>
        <taxon>Dikarya</taxon>
        <taxon>Basidiomycota</taxon>
        <taxon>Agaricomycotina</taxon>
        <taxon>Agaricomycetes</taxon>
        <taxon>Agaricomycetidae</taxon>
        <taxon>Agaricales</taxon>
        <taxon>Agaricineae</taxon>
        <taxon>Strophariaceae</taxon>
        <taxon>Psilocybe</taxon>
    </lineage>
</organism>
<dbReference type="Gene3D" id="1.10.510.10">
    <property type="entry name" value="Transferase(Phosphotransferase) domain 1"/>
    <property type="match status" value="1"/>
</dbReference>
<dbReference type="PRINTS" id="PR00109">
    <property type="entry name" value="TYRKINASE"/>
</dbReference>